<comment type="caution">
    <text evidence="1">The sequence shown here is derived from an EMBL/GenBank/DDBJ whole genome shotgun (WGS) entry which is preliminary data.</text>
</comment>
<dbReference type="STRING" id="1220188.A0A4S3J3Q0"/>
<protein>
    <recommendedName>
        <fullName evidence="3">Transcription factor domain-containing protein</fullName>
    </recommendedName>
</protein>
<name>A0A4S3J3Q0_9EURO</name>
<evidence type="ECO:0000313" key="1">
    <source>
        <dbReference type="EMBL" id="THC88647.1"/>
    </source>
</evidence>
<organism evidence="1 2">
    <name type="scientific">Aspergillus tanneri</name>
    <dbReference type="NCBI Taxonomy" id="1220188"/>
    <lineage>
        <taxon>Eukaryota</taxon>
        <taxon>Fungi</taxon>
        <taxon>Dikarya</taxon>
        <taxon>Ascomycota</taxon>
        <taxon>Pezizomycotina</taxon>
        <taxon>Eurotiomycetes</taxon>
        <taxon>Eurotiomycetidae</taxon>
        <taxon>Eurotiales</taxon>
        <taxon>Aspergillaceae</taxon>
        <taxon>Aspergillus</taxon>
        <taxon>Aspergillus subgen. Circumdati</taxon>
    </lineage>
</organism>
<gene>
    <name evidence="1" type="ORF">EYZ11_011904</name>
</gene>
<dbReference type="InterPro" id="IPR053187">
    <property type="entry name" value="Notoamide_regulator"/>
</dbReference>
<dbReference type="AlphaFoldDB" id="A0A4S3J3Q0"/>
<dbReference type="EMBL" id="SOSA01000796">
    <property type="protein sequence ID" value="THC88647.1"/>
    <property type="molecule type" value="Genomic_DNA"/>
</dbReference>
<keyword evidence="2" id="KW-1185">Reference proteome</keyword>
<dbReference type="CDD" id="cd12148">
    <property type="entry name" value="fungal_TF_MHR"/>
    <property type="match status" value="1"/>
</dbReference>
<sequence length="241" mass="27743">MFLEHMNKCDTSSEFCTPLLVNSLLAMAKKAYSDFPEVFATPDDVTSKGKHFYSEAERLWKAEDGQVSLTNIQAVTVMSCVLKFQAKDHASWLMLRQAVQLSQDFGMFQVPRTGHQEWKKTHINVQYAGITTAWGIFALNSLFMREKFDVDVEWAPYPSSNKTEYAKKPALLRSVMVQMTELIEIIVEIQDLLFDKSLDLGIDDMWTAANKLYIRLGSWLERLPDFLQVDEEQIPQVLFLQ</sequence>
<dbReference type="PANTHER" id="PTHR47256">
    <property type="entry name" value="ZN(II)2CYS6 TRANSCRIPTION FACTOR (EUROFUNG)-RELATED"/>
    <property type="match status" value="1"/>
</dbReference>
<evidence type="ECO:0008006" key="3">
    <source>
        <dbReference type="Google" id="ProtNLM"/>
    </source>
</evidence>
<dbReference type="VEuPathDB" id="FungiDB:EYZ11_011904"/>
<accession>A0A4S3J3Q0</accession>
<reference evidence="1 2" key="1">
    <citation type="submission" date="2019-03" db="EMBL/GenBank/DDBJ databases">
        <title>The genome sequence of a newly discovered highly antifungal drug resistant Aspergillus species, Aspergillus tanneri NIH 1004.</title>
        <authorList>
            <person name="Mounaud S."/>
            <person name="Singh I."/>
            <person name="Joardar V."/>
            <person name="Pakala S."/>
            <person name="Pakala S."/>
            <person name="Venepally P."/>
            <person name="Hoover J."/>
            <person name="Nierman W."/>
            <person name="Chung J."/>
            <person name="Losada L."/>
        </authorList>
    </citation>
    <scope>NUCLEOTIDE SEQUENCE [LARGE SCALE GENOMIC DNA]</scope>
    <source>
        <strain evidence="1 2">NIH1004</strain>
    </source>
</reference>
<evidence type="ECO:0000313" key="2">
    <source>
        <dbReference type="Proteomes" id="UP000308092"/>
    </source>
</evidence>
<proteinExistence type="predicted"/>
<dbReference type="Proteomes" id="UP000308092">
    <property type="component" value="Unassembled WGS sequence"/>
</dbReference>
<dbReference type="PANTHER" id="PTHR47256:SF10">
    <property type="entry name" value="ZN(II)2CYS6 TRANSCRIPTION FACTOR (EUROFUNG)"/>
    <property type="match status" value="1"/>
</dbReference>